<comment type="subcellular location">
    <subcellularLocation>
        <location evidence="1">Nucleus</location>
    </subcellularLocation>
</comment>
<dbReference type="GO" id="GO:0005634">
    <property type="term" value="C:nucleus"/>
    <property type="evidence" value="ECO:0007669"/>
    <property type="project" value="UniProtKB-SubCell"/>
</dbReference>
<dbReference type="PANTHER" id="PTHR46481">
    <property type="entry name" value="ZINC FINGER BED DOMAIN-CONTAINING PROTEIN 4"/>
    <property type="match status" value="1"/>
</dbReference>
<dbReference type="InterPro" id="IPR052035">
    <property type="entry name" value="ZnF_BED_domain_contain"/>
</dbReference>
<evidence type="ECO:0000256" key="3">
    <source>
        <dbReference type="ARBA" id="ARBA00022771"/>
    </source>
</evidence>
<reference evidence="6" key="1">
    <citation type="submission" date="2023-03" db="EMBL/GenBank/DDBJ databases">
        <title>Massive genome expansion in bonnet fungi (Mycena s.s.) driven by repeated elements and novel gene families across ecological guilds.</title>
        <authorList>
            <consortium name="Lawrence Berkeley National Laboratory"/>
            <person name="Harder C.B."/>
            <person name="Miyauchi S."/>
            <person name="Viragh M."/>
            <person name="Kuo A."/>
            <person name="Thoen E."/>
            <person name="Andreopoulos B."/>
            <person name="Lu D."/>
            <person name="Skrede I."/>
            <person name="Drula E."/>
            <person name="Henrissat B."/>
            <person name="Morin E."/>
            <person name="Kohler A."/>
            <person name="Barry K."/>
            <person name="LaButti K."/>
            <person name="Morin E."/>
            <person name="Salamov A."/>
            <person name="Lipzen A."/>
            <person name="Mereny Z."/>
            <person name="Hegedus B."/>
            <person name="Baldrian P."/>
            <person name="Stursova M."/>
            <person name="Weitz H."/>
            <person name="Taylor A."/>
            <person name="Grigoriev I.V."/>
            <person name="Nagy L.G."/>
            <person name="Martin F."/>
            <person name="Kauserud H."/>
        </authorList>
    </citation>
    <scope>NUCLEOTIDE SEQUENCE</scope>
    <source>
        <strain evidence="6">CBHHK173m</strain>
    </source>
</reference>
<protein>
    <submittedName>
        <fullName evidence="6">Uncharacterized protein</fullName>
    </submittedName>
</protein>
<name>A0AAD6TV52_9AGAR</name>
<keyword evidence="4" id="KW-0862">Zinc</keyword>
<evidence type="ECO:0000313" key="6">
    <source>
        <dbReference type="EMBL" id="KAJ7078467.1"/>
    </source>
</evidence>
<dbReference type="AlphaFoldDB" id="A0AAD6TV52"/>
<evidence type="ECO:0000256" key="5">
    <source>
        <dbReference type="ARBA" id="ARBA00023242"/>
    </source>
</evidence>
<dbReference type="Proteomes" id="UP001222325">
    <property type="component" value="Unassembled WGS sequence"/>
</dbReference>
<comment type="caution">
    <text evidence="6">The sequence shown here is derived from an EMBL/GenBank/DDBJ whole genome shotgun (WGS) entry which is preliminary data.</text>
</comment>
<dbReference type="SUPFAM" id="SSF53098">
    <property type="entry name" value="Ribonuclease H-like"/>
    <property type="match status" value="1"/>
</dbReference>
<keyword evidence="2" id="KW-0479">Metal-binding</keyword>
<evidence type="ECO:0000313" key="7">
    <source>
        <dbReference type="Proteomes" id="UP001222325"/>
    </source>
</evidence>
<gene>
    <name evidence="6" type="ORF">B0H15DRAFT_788958</name>
</gene>
<keyword evidence="3" id="KW-0863">Zinc-finger</keyword>
<accession>A0AAD6TV52</accession>
<keyword evidence="5" id="KW-0539">Nucleus</keyword>
<keyword evidence="7" id="KW-1185">Reference proteome</keyword>
<evidence type="ECO:0000256" key="4">
    <source>
        <dbReference type="ARBA" id="ARBA00022833"/>
    </source>
</evidence>
<sequence>VRRFAFSVVHSSTILLPLWRQTCVDLGLQDRLIPRDVATRWNSTYDMLKVAVEYRVVFDTIVSDKKTKMRKYELDDIEWEALSDLLVVLKTLTLKFSREGVATLAHVIPAMDQIDGMLKGQRKKKMNAAVRHALRRAKAIMNKYYSKSDQSYAYRIAMGKTVYLGFGAFNCWYSTSSRPQAKVLREAGLAPGLDR</sequence>
<dbReference type="EMBL" id="JARJCN010000066">
    <property type="protein sequence ID" value="KAJ7078467.1"/>
    <property type="molecule type" value="Genomic_DNA"/>
</dbReference>
<evidence type="ECO:0000256" key="1">
    <source>
        <dbReference type="ARBA" id="ARBA00004123"/>
    </source>
</evidence>
<evidence type="ECO:0000256" key="2">
    <source>
        <dbReference type="ARBA" id="ARBA00022723"/>
    </source>
</evidence>
<proteinExistence type="predicted"/>
<organism evidence="6 7">
    <name type="scientific">Mycena belliarum</name>
    <dbReference type="NCBI Taxonomy" id="1033014"/>
    <lineage>
        <taxon>Eukaryota</taxon>
        <taxon>Fungi</taxon>
        <taxon>Dikarya</taxon>
        <taxon>Basidiomycota</taxon>
        <taxon>Agaricomycotina</taxon>
        <taxon>Agaricomycetes</taxon>
        <taxon>Agaricomycetidae</taxon>
        <taxon>Agaricales</taxon>
        <taxon>Marasmiineae</taxon>
        <taxon>Mycenaceae</taxon>
        <taxon>Mycena</taxon>
    </lineage>
</organism>
<dbReference type="GO" id="GO:0008270">
    <property type="term" value="F:zinc ion binding"/>
    <property type="evidence" value="ECO:0007669"/>
    <property type="project" value="UniProtKB-KW"/>
</dbReference>
<feature type="non-terminal residue" evidence="6">
    <location>
        <position position="195"/>
    </location>
</feature>
<dbReference type="InterPro" id="IPR012337">
    <property type="entry name" value="RNaseH-like_sf"/>
</dbReference>
<dbReference type="PANTHER" id="PTHR46481:SF10">
    <property type="entry name" value="ZINC FINGER BED DOMAIN-CONTAINING PROTEIN 39"/>
    <property type="match status" value="1"/>
</dbReference>